<proteinExistence type="predicted"/>
<dbReference type="PANTHER" id="PTHR36452:SF1">
    <property type="entry name" value="DUF2461 DOMAIN-CONTAINING PROTEIN"/>
    <property type="match status" value="1"/>
</dbReference>
<dbReference type="Pfam" id="PF09365">
    <property type="entry name" value="DUF2461"/>
    <property type="match status" value="1"/>
</dbReference>
<gene>
    <name evidence="1" type="ORF">SanaruYs_28800</name>
</gene>
<reference evidence="1 2" key="1">
    <citation type="submission" date="2018-11" db="EMBL/GenBank/DDBJ databases">
        <title>Chryseotalea sanarue gen. nov., sp., nov., a member of the family Cytophagaceae, isolated from a brackish lake in Hamamatsu Japan.</title>
        <authorList>
            <person name="Maejima Y."/>
            <person name="Iino T."/>
            <person name="Muraguchi Y."/>
            <person name="Fukuda K."/>
            <person name="Ohkuma M."/>
            <person name="Moriuchi R."/>
            <person name="Dohra H."/>
            <person name="Kimbara K."/>
            <person name="Shintani M."/>
        </authorList>
    </citation>
    <scope>NUCLEOTIDE SEQUENCE [LARGE SCALE GENOMIC DNA]</scope>
    <source>
        <strain evidence="1 2">Ys</strain>
    </source>
</reference>
<dbReference type="InterPro" id="IPR012808">
    <property type="entry name" value="CHP02453"/>
</dbReference>
<dbReference type="RefSeq" id="WP_127123299.1">
    <property type="nucleotide sequence ID" value="NZ_BHXQ01000005.1"/>
</dbReference>
<sequence>METAVILKFLKAIAKNNDREWFEKNKPKYLEAKLQFEDFLEELHKELVKFDESLGGLNPRKMGFRIYRDVRFSKDKRPYKVNMGAGFSPKGKMDQEPGYYIHLEPGNKSFIAGGIYMPDAEKLAKIRQEIDYNPKNLLGIMKRKSFKKYFDDLDDFDKLKTAPKGYPKDHEHIHLLQHKSFVVSHAFTDKQVIDKKFVKNLAAVCKEIMPLNTFLKEAIS</sequence>
<dbReference type="PIRSF" id="PIRSF028451">
    <property type="entry name" value="UCP028451"/>
    <property type="match status" value="1"/>
</dbReference>
<dbReference type="EMBL" id="BHXQ01000005">
    <property type="protein sequence ID" value="GCC52643.1"/>
    <property type="molecule type" value="Genomic_DNA"/>
</dbReference>
<comment type="caution">
    <text evidence="1">The sequence shown here is derived from an EMBL/GenBank/DDBJ whole genome shotgun (WGS) entry which is preliminary data.</text>
</comment>
<dbReference type="AlphaFoldDB" id="A0A401UCN5"/>
<accession>A0A401UCN5</accession>
<dbReference type="Proteomes" id="UP000288227">
    <property type="component" value="Unassembled WGS sequence"/>
</dbReference>
<organism evidence="1 2">
    <name type="scientific">Chryseotalea sanaruensis</name>
    <dbReference type="NCBI Taxonomy" id="2482724"/>
    <lineage>
        <taxon>Bacteria</taxon>
        <taxon>Pseudomonadati</taxon>
        <taxon>Bacteroidota</taxon>
        <taxon>Cytophagia</taxon>
        <taxon>Cytophagales</taxon>
        <taxon>Chryseotaleaceae</taxon>
        <taxon>Chryseotalea</taxon>
    </lineage>
</organism>
<dbReference type="NCBIfam" id="TIGR02453">
    <property type="entry name" value="TIGR02453 family protein"/>
    <property type="match status" value="1"/>
</dbReference>
<dbReference type="PANTHER" id="PTHR36452">
    <property type="entry name" value="CHROMOSOME 12, WHOLE GENOME SHOTGUN SEQUENCE"/>
    <property type="match status" value="1"/>
</dbReference>
<name>A0A401UCN5_9BACT</name>
<evidence type="ECO:0000313" key="1">
    <source>
        <dbReference type="EMBL" id="GCC52643.1"/>
    </source>
</evidence>
<protein>
    <submittedName>
        <fullName evidence="1">TIGR02453 family protein</fullName>
    </submittedName>
</protein>
<keyword evidence="2" id="KW-1185">Reference proteome</keyword>
<dbReference type="OrthoDB" id="9794241at2"/>
<dbReference type="InterPro" id="IPR015996">
    <property type="entry name" value="UCP028451"/>
</dbReference>
<evidence type="ECO:0000313" key="2">
    <source>
        <dbReference type="Proteomes" id="UP000288227"/>
    </source>
</evidence>